<evidence type="ECO:0000313" key="2">
    <source>
        <dbReference type="EMBL" id="HIU54089.1"/>
    </source>
</evidence>
<evidence type="ECO:0000313" key="3">
    <source>
        <dbReference type="Proteomes" id="UP000824107"/>
    </source>
</evidence>
<dbReference type="Proteomes" id="UP000824107">
    <property type="component" value="Unassembled WGS sequence"/>
</dbReference>
<dbReference type="InterPro" id="IPR036388">
    <property type="entry name" value="WH-like_DNA-bd_sf"/>
</dbReference>
<feature type="domain" description="HTH Mu-type" evidence="1">
    <location>
        <begin position="3"/>
        <end position="69"/>
    </location>
</feature>
<dbReference type="AlphaFoldDB" id="A0A9D1M5L1"/>
<dbReference type="EMBL" id="DVNC01000058">
    <property type="protein sequence ID" value="HIU54089.1"/>
    <property type="molecule type" value="Genomic_DNA"/>
</dbReference>
<dbReference type="PROSITE" id="PS51702">
    <property type="entry name" value="HTH_MU"/>
    <property type="match status" value="1"/>
</dbReference>
<dbReference type="Gene3D" id="1.10.10.10">
    <property type="entry name" value="Winged helix-like DNA-binding domain superfamily/Winged helix DNA-binding domain"/>
    <property type="match status" value="1"/>
</dbReference>
<evidence type="ECO:0000259" key="1">
    <source>
        <dbReference type="PROSITE" id="PS51702"/>
    </source>
</evidence>
<gene>
    <name evidence="2" type="ORF">IAD20_08435</name>
</gene>
<dbReference type="GO" id="GO:0003677">
    <property type="term" value="F:DNA binding"/>
    <property type="evidence" value="ECO:0007669"/>
    <property type="project" value="InterPro"/>
</dbReference>
<dbReference type="SUPFAM" id="SSF46955">
    <property type="entry name" value="Putative DNA-binding domain"/>
    <property type="match status" value="1"/>
</dbReference>
<dbReference type="Pfam" id="PF02316">
    <property type="entry name" value="HTH_Tnp_Mu_1"/>
    <property type="match status" value="1"/>
</dbReference>
<organism evidence="2 3">
    <name type="scientific">Candidatus Scatocola faecipullorum</name>
    <dbReference type="NCBI Taxonomy" id="2840917"/>
    <lineage>
        <taxon>Bacteria</taxon>
        <taxon>Pseudomonadati</taxon>
        <taxon>Pseudomonadota</taxon>
        <taxon>Alphaproteobacteria</taxon>
        <taxon>Rhodospirillales</taxon>
        <taxon>Rhodospirillaceae</taxon>
        <taxon>Rhodospirillaceae incertae sedis</taxon>
        <taxon>Candidatus Scatocola</taxon>
    </lineage>
</organism>
<proteinExistence type="predicted"/>
<dbReference type="InterPro" id="IPR009061">
    <property type="entry name" value="DNA-bd_dom_put_sf"/>
</dbReference>
<reference evidence="2" key="1">
    <citation type="submission" date="2020-10" db="EMBL/GenBank/DDBJ databases">
        <authorList>
            <person name="Gilroy R."/>
        </authorList>
    </citation>
    <scope>NUCLEOTIDE SEQUENCE</scope>
    <source>
        <strain evidence="2">ChiW3-316</strain>
    </source>
</reference>
<dbReference type="InterPro" id="IPR003314">
    <property type="entry name" value="Mu-type_HTH"/>
</dbReference>
<reference evidence="2" key="2">
    <citation type="journal article" date="2021" name="PeerJ">
        <title>Extensive microbial diversity within the chicken gut microbiome revealed by metagenomics and culture.</title>
        <authorList>
            <person name="Gilroy R."/>
            <person name="Ravi A."/>
            <person name="Getino M."/>
            <person name="Pursley I."/>
            <person name="Horton D.L."/>
            <person name="Alikhan N.F."/>
            <person name="Baker D."/>
            <person name="Gharbi K."/>
            <person name="Hall N."/>
            <person name="Watson M."/>
            <person name="Adriaenssens E.M."/>
            <person name="Foster-Nyarko E."/>
            <person name="Jarju S."/>
            <person name="Secka A."/>
            <person name="Antonio M."/>
            <person name="Oren A."/>
            <person name="Chaudhuri R.R."/>
            <person name="La Ragione R."/>
            <person name="Hildebrand F."/>
            <person name="Pallen M.J."/>
        </authorList>
    </citation>
    <scope>NUCLEOTIDE SEQUENCE</scope>
    <source>
        <strain evidence="2">ChiW3-316</strain>
    </source>
</reference>
<sequence>MKNYFSAQELDDLHLSSLPSCKRLINIRAKKENWPFRARKGKGGGKEYNIDDLPSDVKTEILKNQQFKDNTIQQIRQEEALPATAKKSLHRLIIWQKTVNYVN</sequence>
<accession>A0A9D1M5L1</accession>
<comment type="caution">
    <text evidence="2">The sequence shown here is derived from an EMBL/GenBank/DDBJ whole genome shotgun (WGS) entry which is preliminary data.</text>
</comment>
<protein>
    <recommendedName>
        <fullName evidence="1">HTH Mu-type domain-containing protein</fullName>
    </recommendedName>
</protein>
<name>A0A9D1M5L1_9PROT</name>